<reference evidence="9" key="1">
    <citation type="submission" date="2025-08" db="UniProtKB">
        <authorList>
            <consortium name="RefSeq"/>
        </authorList>
    </citation>
    <scope>IDENTIFICATION</scope>
    <source>
        <tissue evidence="9">Whole sample</tissue>
    </source>
</reference>
<evidence type="ECO:0000259" key="6">
    <source>
        <dbReference type="PROSITE" id="PS50089"/>
    </source>
</evidence>
<dbReference type="InterPro" id="IPR013083">
    <property type="entry name" value="Znf_RING/FYVE/PHD"/>
</dbReference>
<evidence type="ECO:0000256" key="3">
    <source>
        <dbReference type="ARBA" id="ARBA00022833"/>
    </source>
</evidence>
<dbReference type="RefSeq" id="XP_022301916.1">
    <property type="nucleotide sequence ID" value="XM_022446208.1"/>
</dbReference>
<dbReference type="CDD" id="cd16449">
    <property type="entry name" value="RING-HC"/>
    <property type="match status" value="1"/>
</dbReference>
<accession>A0A8B8BFW6</accession>
<dbReference type="Proteomes" id="UP000694844">
    <property type="component" value="Chromosome 8"/>
</dbReference>
<dbReference type="OrthoDB" id="6151532at2759"/>
<evidence type="ECO:0000259" key="7">
    <source>
        <dbReference type="PROSITE" id="PS50119"/>
    </source>
</evidence>
<keyword evidence="8" id="KW-1185">Reference proteome</keyword>
<dbReference type="InterPro" id="IPR000315">
    <property type="entry name" value="Znf_B-box"/>
</dbReference>
<sequence length="902" mass="104544">MPNNPFCIYVCFSKMARANVKKFKSEIQTICECTICCEEYDDKDHAPRVLPCQHTFCTNCLSKQFRRQKSKCPLCNQEHYIKDGKVTTLPKDYTIRNLMELLDKFSSSLCKVCQNRTNVQYFCKTCNTRMCHICYAQRKMGQCISHEFFDQEANSTTDTLSKSVCVLTGHEHNELKYYCCEESCSKTVCANCIVESHKDHETKPVSEEFTKRKKAMENVLQATKEKIKNVKLFLDTINNNKVLFVQNDEKGRKSLNEQKVRAFKYITDFQEETVKCADARLQKYVKVLERRQAQIKFFIENSRECCIITEEALSGKNMNVFLSVEKTLMEKLKTFEQSDVDKPLDTMPPASDFELQDPILELKGRINQMTNGYDGTKRAYGGTTGKLKFIKGFWEFFRGKPQKEPSSCLDTFISLFLIITLYTMIYLKLHPVPYSHVFDVDDTYFALSTTQSPLLCVSTDFRLVSNIPMKNVRQICGNNQKPYIFRGAFTQKYFDYKSGESIAFHITISGVKKYSPGLIFFEFGVSAGSIEKQDLLGPSFSDFLGWTFTVINSGREVALVNLEGHIVYSSTISVLNEASYYFYIDFQSDRTIVLKTKLKNVKSFEILEKTKSFADNSKMGFAKLCRSSDAYVKVKLSRRNMTFQRSSLFPNLYISDDNKTISNNPQSTFSRKKIQQKDHPFQDILLLNCKKKCVYVLNFRVDAPTGEDVFSMVLTNSEFMPSAHYNITLFTYTRCSVTNFVEYESFCLFVYKDSSRYSVMHLPPNTWHSITVMLNRQRKSASFIIGNHEFQIENGYIFEKEAPVLRSVMKSTEDSVRIYLADTDDFDILTWILSKSVPYVDYIFSFIPIPRQYFCVLVVLMAIFYHLHSLLETLRNAGRNYLSFLVPERLRSFGIFRQGRRH</sequence>
<keyword evidence="5" id="KW-0472">Membrane</keyword>
<evidence type="ECO:0000256" key="2">
    <source>
        <dbReference type="ARBA" id="ARBA00022771"/>
    </source>
</evidence>
<name>A0A8B8BFW6_CRAVI</name>
<gene>
    <name evidence="9" type="primary">LOC111109940</name>
</gene>
<evidence type="ECO:0000256" key="5">
    <source>
        <dbReference type="SAM" id="Phobius"/>
    </source>
</evidence>
<dbReference type="SUPFAM" id="SSF57850">
    <property type="entry name" value="RING/U-box"/>
    <property type="match status" value="1"/>
</dbReference>
<keyword evidence="2 4" id="KW-0863">Zinc-finger</keyword>
<protein>
    <submittedName>
        <fullName evidence="9">Uncharacterized protein LOC111109940 isoform X1</fullName>
    </submittedName>
</protein>
<dbReference type="PROSITE" id="PS00518">
    <property type="entry name" value="ZF_RING_1"/>
    <property type="match status" value="1"/>
</dbReference>
<dbReference type="AlphaFoldDB" id="A0A8B8BFW6"/>
<keyword evidence="1" id="KW-0479">Metal-binding</keyword>
<organism evidence="8 9">
    <name type="scientific">Crassostrea virginica</name>
    <name type="common">Eastern oyster</name>
    <dbReference type="NCBI Taxonomy" id="6565"/>
    <lineage>
        <taxon>Eukaryota</taxon>
        <taxon>Metazoa</taxon>
        <taxon>Spiralia</taxon>
        <taxon>Lophotrochozoa</taxon>
        <taxon>Mollusca</taxon>
        <taxon>Bivalvia</taxon>
        <taxon>Autobranchia</taxon>
        <taxon>Pteriomorphia</taxon>
        <taxon>Ostreida</taxon>
        <taxon>Ostreoidea</taxon>
        <taxon>Ostreidae</taxon>
        <taxon>Crassostrea</taxon>
    </lineage>
</organism>
<dbReference type="GeneID" id="111109940"/>
<evidence type="ECO:0000313" key="8">
    <source>
        <dbReference type="Proteomes" id="UP000694844"/>
    </source>
</evidence>
<dbReference type="Gene3D" id="3.30.40.10">
    <property type="entry name" value="Zinc/RING finger domain, C3HC4 (zinc finger)"/>
    <property type="match status" value="1"/>
</dbReference>
<dbReference type="GO" id="GO:0008270">
    <property type="term" value="F:zinc ion binding"/>
    <property type="evidence" value="ECO:0007669"/>
    <property type="project" value="UniProtKB-KW"/>
</dbReference>
<dbReference type="PROSITE" id="PS50089">
    <property type="entry name" value="ZF_RING_2"/>
    <property type="match status" value="1"/>
</dbReference>
<feature type="transmembrane region" description="Helical" evidence="5">
    <location>
        <begin position="853"/>
        <end position="871"/>
    </location>
</feature>
<keyword evidence="5" id="KW-1133">Transmembrane helix</keyword>
<evidence type="ECO:0000313" key="9">
    <source>
        <dbReference type="RefSeq" id="XP_022301916.1"/>
    </source>
</evidence>
<dbReference type="Pfam" id="PF13639">
    <property type="entry name" value="zf-RING_2"/>
    <property type="match status" value="1"/>
</dbReference>
<evidence type="ECO:0000256" key="4">
    <source>
        <dbReference type="PROSITE-ProRule" id="PRU00024"/>
    </source>
</evidence>
<proteinExistence type="predicted"/>
<feature type="domain" description="RING-type" evidence="6">
    <location>
        <begin position="33"/>
        <end position="76"/>
    </location>
</feature>
<dbReference type="KEGG" id="cvn:111109940"/>
<dbReference type="PROSITE" id="PS50119">
    <property type="entry name" value="ZF_BBOX"/>
    <property type="match status" value="1"/>
</dbReference>
<dbReference type="SUPFAM" id="SSF57845">
    <property type="entry name" value="B-box zinc-binding domain"/>
    <property type="match status" value="1"/>
</dbReference>
<dbReference type="InterPro" id="IPR047153">
    <property type="entry name" value="TRIM45/56/19-like"/>
</dbReference>
<dbReference type="InterPro" id="IPR001841">
    <property type="entry name" value="Znf_RING"/>
</dbReference>
<keyword evidence="3" id="KW-0862">Zinc</keyword>
<feature type="domain" description="B box-type" evidence="7">
    <location>
        <begin position="105"/>
        <end position="151"/>
    </location>
</feature>
<dbReference type="Gene3D" id="3.30.160.60">
    <property type="entry name" value="Classic Zinc Finger"/>
    <property type="match status" value="1"/>
</dbReference>
<dbReference type="GO" id="GO:0061630">
    <property type="term" value="F:ubiquitin protein ligase activity"/>
    <property type="evidence" value="ECO:0007669"/>
    <property type="project" value="TreeGrafter"/>
</dbReference>
<evidence type="ECO:0000256" key="1">
    <source>
        <dbReference type="ARBA" id="ARBA00022723"/>
    </source>
</evidence>
<keyword evidence="5" id="KW-0812">Transmembrane</keyword>
<dbReference type="InterPro" id="IPR017907">
    <property type="entry name" value="Znf_RING_CS"/>
</dbReference>
<dbReference type="PANTHER" id="PTHR25462">
    <property type="entry name" value="BONUS, ISOFORM C-RELATED"/>
    <property type="match status" value="1"/>
</dbReference>
<dbReference type="SMART" id="SM00184">
    <property type="entry name" value="RING"/>
    <property type="match status" value="1"/>
</dbReference>
<dbReference type="PANTHER" id="PTHR25462:SF296">
    <property type="entry name" value="MEIOTIC P26, ISOFORM F"/>
    <property type="match status" value="1"/>
</dbReference>